<dbReference type="PANTHER" id="PTHR46093:SF3">
    <property type="entry name" value="ACYL-COA-BINDING DOMAIN-CONTAINING PROTEIN 4"/>
    <property type="match status" value="1"/>
</dbReference>
<accession>A0A433QSY7</accession>
<keyword evidence="4" id="KW-0472">Membrane</keyword>
<dbReference type="PANTHER" id="PTHR46093">
    <property type="entry name" value="ACYL-COA-BINDING DOMAIN-CONTAINING PROTEIN 5"/>
    <property type="match status" value="1"/>
</dbReference>
<comment type="caution">
    <text evidence="5">The sequence shown here is derived from an EMBL/GenBank/DDBJ whole genome shotgun (WGS) entry which is preliminary data.</text>
</comment>
<evidence type="ECO:0000313" key="6">
    <source>
        <dbReference type="Proteomes" id="UP000274822"/>
    </source>
</evidence>
<feature type="compositionally biased region" description="Polar residues" evidence="3">
    <location>
        <begin position="185"/>
        <end position="194"/>
    </location>
</feature>
<dbReference type="Pfam" id="PF24681">
    <property type="entry name" value="Kelch_KLHDC2_KLHL20_DRC7"/>
    <property type="match status" value="1"/>
</dbReference>
<evidence type="ECO:0000256" key="1">
    <source>
        <dbReference type="ARBA" id="ARBA00022441"/>
    </source>
</evidence>
<evidence type="ECO:0000256" key="3">
    <source>
        <dbReference type="SAM" id="MobiDB-lite"/>
    </source>
</evidence>
<keyword evidence="4" id="KW-1133">Transmembrane helix</keyword>
<organism evidence="5 6">
    <name type="scientific">Jimgerdemannia flammicorona</name>
    <dbReference type="NCBI Taxonomy" id="994334"/>
    <lineage>
        <taxon>Eukaryota</taxon>
        <taxon>Fungi</taxon>
        <taxon>Fungi incertae sedis</taxon>
        <taxon>Mucoromycota</taxon>
        <taxon>Mucoromycotina</taxon>
        <taxon>Endogonomycetes</taxon>
        <taxon>Endogonales</taxon>
        <taxon>Endogonaceae</taxon>
        <taxon>Jimgerdemannia</taxon>
    </lineage>
</organism>
<keyword evidence="4" id="KW-0812">Transmembrane</keyword>
<keyword evidence="2" id="KW-0677">Repeat</keyword>
<sequence length="214" mass="23540">MGEIPRARRMHTAVLASDGFSIIICCGGTQLASVNLNDVAVLDTRTWQWMQPVTNGNAPEGRLGLSSVMINGQMLIFFGSNGSCLNDVAILDTRTTPYQWASSFSPNSNTPSPTYNTSYPASNTPGPPSYSIDSLGGIGGIVGISIGVILFSILIFLLIRKQWQRRSHRELPQEQDVPFRGSPMTEPQLNQKPDQNNRKPDQYNQKPMSIEIEI</sequence>
<dbReference type="EMBL" id="RBNJ01001672">
    <property type="protein sequence ID" value="RUS32892.1"/>
    <property type="molecule type" value="Genomic_DNA"/>
</dbReference>
<dbReference type="SUPFAM" id="SSF117281">
    <property type="entry name" value="Kelch motif"/>
    <property type="match status" value="1"/>
</dbReference>
<feature type="region of interest" description="Disordered" evidence="3">
    <location>
        <begin position="102"/>
        <end position="125"/>
    </location>
</feature>
<feature type="region of interest" description="Disordered" evidence="3">
    <location>
        <begin position="167"/>
        <end position="214"/>
    </location>
</feature>
<name>A0A433QSY7_9FUNG</name>
<dbReference type="Gene3D" id="2.120.10.80">
    <property type="entry name" value="Kelch-type beta propeller"/>
    <property type="match status" value="1"/>
</dbReference>
<feature type="transmembrane region" description="Helical" evidence="4">
    <location>
        <begin position="12"/>
        <end position="32"/>
    </location>
</feature>
<evidence type="ECO:0000313" key="5">
    <source>
        <dbReference type="EMBL" id="RUS32892.1"/>
    </source>
</evidence>
<dbReference type="InterPro" id="IPR015915">
    <property type="entry name" value="Kelch-typ_b-propeller"/>
</dbReference>
<feature type="compositionally biased region" description="Low complexity" evidence="3">
    <location>
        <begin position="102"/>
        <end position="122"/>
    </location>
</feature>
<keyword evidence="1" id="KW-0880">Kelch repeat</keyword>
<evidence type="ECO:0000256" key="2">
    <source>
        <dbReference type="ARBA" id="ARBA00022737"/>
    </source>
</evidence>
<feature type="transmembrane region" description="Helical" evidence="4">
    <location>
        <begin position="135"/>
        <end position="159"/>
    </location>
</feature>
<dbReference type="AlphaFoldDB" id="A0A433QSY7"/>
<protein>
    <submittedName>
        <fullName evidence="5">Uncharacterized protein</fullName>
    </submittedName>
</protein>
<proteinExistence type="predicted"/>
<gene>
    <name evidence="5" type="ORF">BC938DRAFT_473900</name>
</gene>
<evidence type="ECO:0000256" key="4">
    <source>
        <dbReference type="SAM" id="Phobius"/>
    </source>
</evidence>
<dbReference type="Proteomes" id="UP000274822">
    <property type="component" value="Unassembled WGS sequence"/>
</dbReference>
<reference evidence="5 6" key="1">
    <citation type="journal article" date="2018" name="New Phytol.">
        <title>Phylogenomics of Endogonaceae and evolution of mycorrhizas within Mucoromycota.</title>
        <authorList>
            <person name="Chang Y."/>
            <person name="Desiro A."/>
            <person name="Na H."/>
            <person name="Sandor L."/>
            <person name="Lipzen A."/>
            <person name="Clum A."/>
            <person name="Barry K."/>
            <person name="Grigoriev I.V."/>
            <person name="Martin F.M."/>
            <person name="Stajich J.E."/>
            <person name="Smith M.E."/>
            <person name="Bonito G."/>
            <person name="Spatafora J.W."/>
        </authorList>
    </citation>
    <scope>NUCLEOTIDE SEQUENCE [LARGE SCALE GENOMIC DNA]</scope>
    <source>
        <strain evidence="5 6">AD002</strain>
    </source>
</reference>
<keyword evidence="6" id="KW-1185">Reference proteome</keyword>